<sequence length="584" mass="67009">MTFDFKNYTLLFLLFFLSTLQTNAQWMRAEVNQDVYLRDYADKDSRIIMSMEKGRGLLALPISKDDVYIRIWDYQTGKRGYAYNKYITLIDTLVKGDLTNLEVKGSLKRGGTTLHIENTEKQDVHVEIDQVPYALMPYQEITLRLKSGDHGIWISKDGAFPFWGNLGLADSAEYVLKIANEEDVLISELKPIYSMQDTVRMEFHHVDTVNITPKVKIDTARIVTNKHPQDLEKAKSTVGLRGYVKLNSIFDFNGLSDVDRFVPVEIPVGDVRNTQDRGFYMGARQSRLGFSSKVKAKTGYLNLYIEGDFAGGNTSQMYFRLRQAYAEYGYLTVGQTWTTFSNLEALPLTVDREGPNSSVAIRQGMIRYEKKVGDNQNVFAVAVESPTILFTDSVAIDQRQLAPDVVSRYKWTYADGHLQVSGLFRLLSYTNKNDNVSSEVGYGINLSGKQYLTDNEDNILYFQGIYGKGISRYVRGFRNYNFDAFFSPEGNIFIPQTAGGYFSLEHHWSKKLFSNITAGVTWLETANWQEDNAYQSSYYGSFNSYWFAFDRMQLGLGYIYGVRRNKDNERGYASRFQMYIRYDI</sequence>
<keyword evidence="3" id="KW-1185">Reference proteome</keyword>
<evidence type="ECO:0000256" key="1">
    <source>
        <dbReference type="SAM" id="SignalP"/>
    </source>
</evidence>
<dbReference type="Pfam" id="PF19577">
    <property type="entry name" value="DcaP"/>
    <property type="match status" value="1"/>
</dbReference>
<protein>
    <recommendedName>
        <fullName evidence="4">SH3b domain-containing protein</fullName>
    </recommendedName>
</protein>
<proteinExistence type="predicted"/>
<dbReference type="AlphaFoldDB" id="A0A7X8SGK6"/>
<name>A0A7X8SGK6_9BACT</name>
<gene>
    <name evidence="2" type="ORF">HGP29_01240</name>
</gene>
<evidence type="ECO:0008006" key="4">
    <source>
        <dbReference type="Google" id="ProtNLM"/>
    </source>
</evidence>
<dbReference type="EMBL" id="JABAIL010000001">
    <property type="protein sequence ID" value="NLR89804.1"/>
    <property type="molecule type" value="Genomic_DNA"/>
</dbReference>
<dbReference type="Proteomes" id="UP000585050">
    <property type="component" value="Unassembled WGS sequence"/>
</dbReference>
<dbReference type="RefSeq" id="WP_168880489.1">
    <property type="nucleotide sequence ID" value="NZ_JABAIL010000001.1"/>
</dbReference>
<feature type="chain" id="PRO_5030921064" description="SH3b domain-containing protein" evidence="1">
    <location>
        <begin position="25"/>
        <end position="584"/>
    </location>
</feature>
<dbReference type="InterPro" id="IPR045748">
    <property type="entry name" value="DcaP"/>
</dbReference>
<feature type="signal peptide" evidence="1">
    <location>
        <begin position="1"/>
        <end position="24"/>
    </location>
</feature>
<evidence type="ECO:0000313" key="3">
    <source>
        <dbReference type="Proteomes" id="UP000585050"/>
    </source>
</evidence>
<evidence type="ECO:0000313" key="2">
    <source>
        <dbReference type="EMBL" id="NLR89804.1"/>
    </source>
</evidence>
<keyword evidence="1" id="KW-0732">Signal</keyword>
<comment type="caution">
    <text evidence="2">The sequence shown here is derived from an EMBL/GenBank/DDBJ whole genome shotgun (WGS) entry which is preliminary data.</text>
</comment>
<reference evidence="2 3" key="1">
    <citation type="submission" date="2020-04" db="EMBL/GenBank/DDBJ databases">
        <title>Flammeovirga sp. SR4, a novel species isolated from seawater.</title>
        <authorList>
            <person name="Wang X."/>
        </authorList>
    </citation>
    <scope>NUCLEOTIDE SEQUENCE [LARGE SCALE GENOMIC DNA]</scope>
    <source>
        <strain evidence="2 3">SR4</strain>
    </source>
</reference>
<accession>A0A7X8SGK6</accession>
<organism evidence="2 3">
    <name type="scientific">Flammeovirga agarivorans</name>
    <dbReference type="NCBI Taxonomy" id="2726742"/>
    <lineage>
        <taxon>Bacteria</taxon>
        <taxon>Pseudomonadati</taxon>
        <taxon>Bacteroidota</taxon>
        <taxon>Cytophagia</taxon>
        <taxon>Cytophagales</taxon>
        <taxon>Flammeovirgaceae</taxon>
        <taxon>Flammeovirga</taxon>
    </lineage>
</organism>